<keyword evidence="3" id="KW-1185">Reference proteome</keyword>
<evidence type="ECO:0000313" key="3">
    <source>
        <dbReference type="Proteomes" id="UP001321047"/>
    </source>
</evidence>
<feature type="compositionally biased region" description="Basic and acidic residues" evidence="1">
    <location>
        <begin position="114"/>
        <end position="135"/>
    </location>
</feature>
<comment type="caution">
    <text evidence="2">The sequence shown here is derived from an EMBL/GenBank/DDBJ whole genome shotgun (WGS) entry which is preliminary data.</text>
</comment>
<proteinExistence type="predicted"/>
<dbReference type="EMBL" id="JAOPJZ010000030">
    <property type="protein sequence ID" value="MCU4754137.1"/>
    <property type="molecule type" value="Genomic_DNA"/>
</dbReference>
<feature type="compositionally biased region" description="Basic and acidic residues" evidence="1">
    <location>
        <begin position="43"/>
        <end position="55"/>
    </location>
</feature>
<gene>
    <name evidence="2" type="ORF">OB919_19500</name>
</gene>
<accession>A0AAP3E8Q5</accession>
<sequence length="141" mass="14343">MKRITLIAVVMAVLIVTTGFVAATPGNASPTVDADDNSSSISAEDRAGNADDRAQSAHANGSAADVQTQGPNADLPSQVPDHVSAIHDTIMSFLDGSLEGSLGDAVSAVTPGEGADKNSDDAHENSDDVADDHQQSNESET</sequence>
<evidence type="ECO:0000313" key="2">
    <source>
        <dbReference type="EMBL" id="MCU4754137.1"/>
    </source>
</evidence>
<name>A0AAP3E8Q5_9EURY</name>
<evidence type="ECO:0000256" key="1">
    <source>
        <dbReference type="SAM" id="MobiDB-lite"/>
    </source>
</evidence>
<feature type="region of interest" description="Disordered" evidence="1">
    <location>
        <begin position="101"/>
        <end position="141"/>
    </location>
</feature>
<dbReference type="Proteomes" id="UP001321047">
    <property type="component" value="Unassembled WGS sequence"/>
</dbReference>
<organism evidence="2 3">
    <name type="scientific">Natronosalvus hydrolyticus</name>
    <dbReference type="NCBI Taxonomy" id="2979988"/>
    <lineage>
        <taxon>Archaea</taxon>
        <taxon>Methanobacteriati</taxon>
        <taxon>Methanobacteriota</taxon>
        <taxon>Stenosarchaea group</taxon>
        <taxon>Halobacteria</taxon>
        <taxon>Halobacteriales</taxon>
        <taxon>Natrialbaceae</taxon>
        <taxon>Natronosalvus</taxon>
    </lineage>
</organism>
<reference evidence="2 3" key="1">
    <citation type="submission" date="2022-09" db="EMBL/GenBank/DDBJ databases">
        <title>Enrichment on poylsaccharides allowed isolation of novel metabolic and taxonomic groups of Haloarchaea.</title>
        <authorList>
            <person name="Sorokin D.Y."/>
            <person name="Elcheninov A.G."/>
            <person name="Khizhniak T.V."/>
            <person name="Kolganova T.V."/>
            <person name="Kublanov I.V."/>
        </authorList>
    </citation>
    <scope>NUCLEOTIDE SEQUENCE [LARGE SCALE GENOMIC DNA]</scope>
    <source>
        <strain evidence="2 3">AArc-curdl1</strain>
    </source>
</reference>
<feature type="region of interest" description="Disordered" evidence="1">
    <location>
        <begin position="25"/>
        <end position="83"/>
    </location>
</feature>
<dbReference type="RefSeq" id="WP_342810441.1">
    <property type="nucleotide sequence ID" value="NZ_JAOPJZ010000030.1"/>
</dbReference>
<dbReference type="AlphaFoldDB" id="A0AAP3E8Q5"/>
<protein>
    <submittedName>
        <fullName evidence="2">Uncharacterized protein</fullName>
    </submittedName>
</protein>